<evidence type="ECO:0000256" key="1">
    <source>
        <dbReference type="SAM" id="Phobius"/>
    </source>
</evidence>
<feature type="transmembrane region" description="Helical" evidence="1">
    <location>
        <begin position="133"/>
        <end position="150"/>
    </location>
</feature>
<dbReference type="AlphaFoldDB" id="A6GIA7"/>
<keyword evidence="1" id="KW-0812">Transmembrane</keyword>
<accession>A6GIA7</accession>
<reference evidence="2 3" key="1">
    <citation type="submission" date="2007-06" db="EMBL/GenBank/DDBJ databases">
        <authorList>
            <person name="Shimkets L."/>
            <person name="Ferriera S."/>
            <person name="Johnson J."/>
            <person name="Kravitz S."/>
            <person name="Beeson K."/>
            <person name="Sutton G."/>
            <person name="Rogers Y.-H."/>
            <person name="Friedman R."/>
            <person name="Frazier M."/>
            <person name="Venter J.C."/>
        </authorList>
    </citation>
    <scope>NUCLEOTIDE SEQUENCE [LARGE SCALE GENOMIC DNA]</scope>
    <source>
        <strain evidence="2 3">SIR-1</strain>
    </source>
</reference>
<keyword evidence="1" id="KW-1133">Transmembrane helix</keyword>
<dbReference type="OrthoDB" id="7061748at2"/>
<gene>
    <name evidence="2" type="ORF">PPSIR1_17135</name>
</gene>
<feature type="transmembrane region" description="Helical" evidence="1">
    <location>
        <begin position="170"/>
        <end position="190"/>
    </location>
</feature>
<comment type="caution">
    <text evidence="2">The sequence shown here is derived from an EMBL/GenBank/DDBJ whole genome shotgun (WGS) entry which is preliminary data.</text>
</comment>
<organism evidence="2 3">
    <name type="scientific">Plesiocystis pacifica SIR-1</name>
    <dbReference type="NCBI Taxonomy" id="391625"/>
    <lineage>
        <taxon>Bacteria</taxon>
        <taxon>Pseudomonadati</taxon>
        <taxon>Myxococcota</taxon>
        <taxon>Polyangia</taxon>
        <taxon>Nannocystales</taxon>
        <taxon>Nannocystaceae</taxon>
        <taxon>Plesiocystis</taxon>
    </lineage>
</organism>
<feature type="transmembrane region" description="Helical" evidence="1">
    <location>
        <begin position="17"/>
        <end position="36"/>
    </location>
</feature>
<dbReference type="EMBL" id="ABCS01000132">
    <property type="protein sequence ID" value="EDM74409.1"/>
    <property type="molecule type" value="Genomic_DNA"/>
</dbReference>
<protein>
    <submittedName>
        <fullName evidence="2">Uncharacterized protein</fullName>
    </submittedName>
</protein>
<keyword evidence="3" id="KW-1185">Reference proteome</keyword>
<name>A6GIA7_9BACT</name>
<feature type="transmembrane region" description="Helical" evidence="1">
    <location>
        <begin position="99"/>
        <end position="121"/>
    </location>
</feature>
<dbReference type="Proteomes" id="UP000005801">
    <property type="component" value="Unassembled WGS sequence"/>
</dbReference>
<evidence type="ECO:0000313" key="3">
    <source>
        <dbReference type="Proteomes" id="UP000005801"/>
    </source>
</evidence>
<sequence>MAGEAQNTSEDGEPLSLARLGAGHLVMVAGFVFAIWATGSLPWLQLGVAGLGGFVIAVSLHEWCHLLGAWRSGGRYRVASKPGFLTFDWDFERSSLGQFYVMSVAGNLGTLLSIPLLWLVVGTEAAAARAMVAGAWASLGFAATIEWPVLARTLSSGEPEDELAKLDAKVLSASVVVAIAVGVLSFRLLAP</sequence>
<evidence type="ECO:0000313" key="2">
    <source>
        <dbReference type="EMBL" id="EDM74409.1"/>
    </source>
</evidence>
<proteinExistence type="predicted"/>
<feature type="transmembrane region" description="Helical" evidence="1">
    <location>
        <begin position="43"/>
        <end position="61"/>
    </location>
</feature>
<keyword evidence="1" id="KW-0472">Membrane</keyword>
<dbReference type="RefSeq" id="WP_006976443.1">
    <property type="nucleotide sequence ID" value="NZ_ABCS01000132.1"/>
</dbReference>